<comment type="caution">
    <text evidence="2">The sequence shown here is derived from an EMBL/GenBank/DDBJ whole genome shotgun (WGS) entry which is preliminary data.</text>
</comment>
<dbReference type="Proteomes" id="UP001166674">
    <property type="component" value="Unassembled WGS sequence"/>
</dbReference>
<keyword evidence="3" id="KW-1185">Reference proteome</keyword>
<evidence type="ECO:0000256" key="1">
    <source>
        <dbReference type="SAM" id="MobiDB-lite"/>
    </source>
</evidence>
<dbReference type="AlphaFoldDB" id="A0AA41ND63"/>
<reference evidence="2" key="1">
    <citation type="submission" date="2020-03" db="EMBL/GenBank/DDBJ databases">
        <title>Studies in the Genomics of Life Span.</title>
        <authorList>
            <person name="Glass D."/>
        </authorList>
    </citation>
    <scope>NUCLEOTIDE SEQUENCE</scope>
    <source>
        <strain evidence="2">SUZIE</strain>
        <tissue evidence="2">Muscle</tissue>
    </source>
</reference>
<keyword evidence="2" id="KW-0238">DNA-binding</keyword>
<evidence type="ECO:0000313" key="2">
    <source>
        <dbReference type="EMBL" id="MBZ3887847.1"/>
    </source>
</evidence>
<evidence type="ECO:0000313" key="3">
    <source>
        <dbReference type="Proteomes" id="UP001166674"/>
    </source>
</evidence>
<feature type="region of interest" description="Disordered" evidence="1">
    <location>
        <begin position="1"/>
        <end position="47"/>
    </location>
</feature>
<dbReference type="EMBL" id="JAATJV010419749">
    <property type="protein sequence ID" value="MBZ3887847.1"/>
    <property type="molecule type" value="Genomic_DNA"/>
</dbReference>
<sequence>MEATPWPAASCQVTVGPQGHPAPPGKAHEGPAQLLGTASGSDLAEDEGLLSLQARGSQREPAREPVPFLQDWQQPLPWEQKLSLSGQPASRCCSYVNWFINLVEVVLHRAAEMELHKQHDPAPLLLHAPFPLVSETPK</sequence>
<gene>
    <name evidence="2" type="ORF">SUZIE_195000</name>
</gene>
<name>A0AA41ND63_SCICA</name>
<organism evidence="2 3">
    <name type="scientific">Sciurus carolinensis</name>
    <name type="common">Eastern gray squirrel</name>
    <dbReference type="NCBI Taxonomy" id="30640"/>
    <lineage>
        <taxon>Eukaryota</taxon>
        <taxon>Metazoa</taxon>
        <taxon>Chordata</taxon>
        <taxon>Craniata</taxon>
        <taxon>Vertebrata</taxon>
        <taxon>Euteleostomi</taxon>
        <taxon>Mammalia</taxon>
        <taxon>Eutheria</taxon>
        <taxon>Euarchontoglires</taxon>
        <taxon>Glires</taxon>
        <taxon>Rodentia</taxon>
        <taxon>Sciuromorpha</taxon>
        <taxon>Sciuridae</taxon>
        <taxon>Sciurinae</taxon>
        <taxon>Sciurini</taxon>
        <taxon>Sciurus</taxon>
    </lineage>
</organism>
<accession>A0AA41ND63</accession>
<dbReference type="GO" id="GO:0003677">
    <property type="term" value="F:DNA binding"/>
    <property type="evidence" value="ECO:0007669"/>
    <property type="project" value="UniProtKB-KW"/>
</dbReference>
<protein>
    <submittedName>
        <fullName evidence="2">Homeobox protein TGIF2</fullName>
    </submittedName>
</protein>
<proteinExistence type="predicted"/>
<keyword evidence="2" id="KW-0371">Homeobox</keyword>